<dbReference type="RefSeq" id="WP_127120946.1">
    <property type="nucleotide sequence ID" value="NZ_BHXQ01000001.1"/>
</dbReference>
<dbReference type="Pfam" id="PF00356">
    <property type="entry name" value="LacI"/>
    <property type="match status" value="1"/>
</dbReference>
<dbReference type="SMART" id="SM00354">
    <property type="entry name" value="HTH_LACI"/>
    <property type="match status" value="1"/>
</dbReference>
<keyword evidence="1" id="KW-0805">Transcription regulation</keyword>
<sequence length="342" mass="38308">MTKKEITIYDIAEALSISPATVSRGLKNHPGIGKDTKKRIADTARKMGYQQNMFATNLRRKNTNTIGVIIPRLESYFHSTVISGIEKVANAHGYNLIISQSQESYKKEVNSVSTMYNSRIDGLMISLANETKTTDHFEELLKKQVPLIFFDRVIEHPDCTSIVIDNKKAGYDATIHLLEQGCKRIVHIDGNVNRNVYADRLEGYKQALQQHNIEFDQSLVLNIELTDQATAVATQKILTMKQLPDGIFTANDISAVSCIRELKRAGVRVPEDIAVVGFNNEPIATVIEPNLTTINYPGKEMGEIAATTLINKLKKQPSGNLNTIVLRHNLIIRDSSLRKRKH</sequence>
<accession>A0A401U5S0</accession>
<dbReference type="Proteomes" id="UP000288227">
    <property type="component" value="Unassembled WGS sequence"/>
</dbReference>
<dbReference type="Gene3D" id="1.10.260.40">
    <property type="entry name" value="lambda repressor-like DNA-binding domains"/>
    <property type="match status" value="1"/>
</dbReference>
<evidence type="ECO:0000256" key="2">
    <source>
        <dbReference type="ARBA" id="ARBA00023125"/>
    </source>
</evidence>
<protein>
    <submittedName>
        <fullName evidence="5">LacI family transcriptional regulator</fullName>
    </submittedName>
</protein>
<dbReference type="CDD" id="cd06267">
    <property type="entry name" value="PBP1_LacI_sugar_binding-like"/>
    <property type="match status" value="1"/>
</dbReference>
<dbReference type="SUPFAM" id="SSF53822">
    <property type="entry name" value="Periplasmic binding protein-like I"/>
    <property type="match status" value="1"/>
</dbReference>
<dbReference type="Pfam" id="PF13377">
    <property type="entry name" value="Peripla_BP_3"/>
    <property type="match status" value="1"/>
</dbReference>
<dbReference type="SUPFAM" id="SSF47413">
    <property type="entry name" value="lambda repressor-like DNA-binding domains"/>
    <property type="match status" value="1"/>
</dbReference>
<dbReference type="Gene3D" id="3.40.50.2300">
    <property type="match status" value="2"/>
</dbReference>
<dbReference type="PROSITE" id="PS50932">
    <property type="entry name" value="HTH_LACI_2"/>
    <property type="match status" value="1"/>
</dbReference>
<name>A0A401U5S0_9BACT</name>
<evidence type="ECO:0000313" key="5">
    <source>
        <dbReference type="EMBL" id="GCC50304.1"/>
    </source>
</evidence>
<proteinExistence type="predicted"/>
<evidence type="ECO:0000313" key="6">
    <source>
        <dbReference type="Proteomes" id="UP000288227"/>
    </source>
</evidence>
<dbReference type="GO" id="GO:0000976">
    <property type="term" value="F:transcription cis-regulatory region binding"/>
    <property type="evidence" value="ECO:0007669"/>
    <property type="project" value="TreeGrafter"/>
</dbReference>
<evidence type="ECO:0000256" key="3">
    <source>
        <dbReference type="ARBA" id="ARBA00023163"/>
    </source>
</evidence>
<dbReference type="EMBL" id="BHXQ01000001">
    <property type="protein sequence ID" value="GCC50304.1"/>
    <property type="molecule type" value="Genomic_DNA"/>
</dbReference>
<dbReference type="PANTHER" id="PTHR30146">
    <property type="entry name" value="LACI-RELATED TRANSCRIPTIONAL REPRESSOR"/>
    <property type="match status" value="1"/>
</dbReference>
<dbReference type="OrthoDB" id="833520at2"/>
<keyword evidence="6" id="KW-1185">Reference proteome</keyword>
<gene>
    <name evidence="5" type="ORF">SanaruYs_05190</name>
</gene>
<keyword evidence="2" id="KW-0238">DNA-binding</keyword>
<dbReference type="InterPro" id="IPR010982">
    <property type="entry name" value="Lambda_DNA-bd_dom_sf"/>
</dbReference>
<dbReference type="InterPro" id="IPR000843">
    <property type="entry name" value="HTH_LacI"/>
</dbReference>
<dbReference type="CDD" id="cd01392">
    <property type="entry name" value="HTH_LacI"/>
    <property type="match status" value="1"/>
</dbReference>
<comment type="caution">
    <text evidence="5">The sequence shown here is derived from an EMBL/GenBank/DDBJ whole genome shotgun (WGS) entry which is preliminary data.</text>
</comment>
<evidence type="ECO:0000259" key="4">
    <source>
        <dbReference type="PROSITE" id="PS50932"/>
    </source>
</evidence>
<dbReference type="GO" id="GO:0003700">
    <property type="term" value="F:DNA-binding transcription factor activity"/>
    <property type="evidence" value="ECO:0007669"/>
    <property type="project" value="TreeGrafter"/>
</dbReference>
<feature type="domain" description="HTH lacI-type" evidence="4">
    <location>
        <begin position="6"/>
        <end position="60"/>
    </location>
</feature>
<dbReference type="InterPro" id="IPR028082">
    <property type="entry name" value="Peripla_BP_I"/>
</dbReference>
<evidence type="ECO:0000256" key="1">
    <source>
        <dbReference type="ARBA" id="ARBA00023015"/>
    </source>
</evidence>
<organism evidence="5 6">
    <name type="scientific">Chryseotalea sanaruensis</name>
    <dbReference type="NCBI Taxonomy" id="2482724"/>
    <lineage>
        <taxon>Bacteria</taxon>
        <taxon>Pseudomonadati</taxon>
        <taxon>Bacteroidota</taxon>
        <taxon>Cytophagia</taxon>
        <taxon>Cytophagales</taxon>
        <taxon>Chryseotaleaceae</taxon>
        <taxon>Chryseotalea</taxon>
    </lineage>
</organism>
<dbReference type="PANTHER" id="PTHR30146:SF109">
    <property type="entry name" value="HTH-TYPE TRANSCRIPTIONAL REGULATOR GALS"/>
    <property type="match status" value="1"/>
</dbReference>
<keyword evidence="3" id="KW-0804">Transcription</keyword>
<reference evidence="5 6" key="1">
    <citation type="submission" date="2018-11" db="EMBL/GenBank/DDBJ databases">
        <title>Chryseotalea sanarue gen. nov., sp., nov., a member of the family Cytophagaceae, isolated from a brackish lake in Hamamatsu Japan.</title>
        <authorList>
            <person name="Maejima Y."/>
            <person name="Iino T."/>
            <person name="Muraguchi Y."/>
            <person name="Fukuda K."/>
            <person name="Ohkuma M."/>
            <person name="Moriuchi R."/>
            <person name="Dohra H."/>
            <person name="Kimbara K."/>
            <person name="Shintani M."/>
        </authorList>
    </citation>
    <scope>NUCLEOTIDE SEQUENCE [LARGE SCALE GENOMIC DNA]</scope>
    <source>
        <strain evidence="5 6">Ys</strain>
    </source>
</reference>
<dbReference type="AlphaFoldDB" id="A0A401U5S0"/>
<dbReference type="InterPro" id="IPR046335">
    <property type="entry name" value="LacI/GalR-like_sensor"/>
</dbReference>